<sequence>MVENAGLASEARTLVSKFLTKVPELAEHLYLTSKDVLNGEGLGMVKRRLGPNLEVLGGLKAKGIDVTKPWVKRLIDKVPSLHSLSRLPAEELESLCTTPEEPKKAEESPSNNDTEGSGKPTESESSEDEGEKASKGELEVVRQLGKVAEAYNRQTSALPPDLKLPSENPDTKAVDEEKLKKAKELMNEATAMATEQSEEAKKATKEKMTEMMKVLELPSDWCKQDTVTPEQLLTDLGGIINQYSSIAEVAESYKNDLDAVAKASGGRSLRGIYYSKYASPQTAGRPIILMPSNVTLTNPDDAMKIRYLKFQESRAAANYVHTVKSSSASIGFGVAGFYGGFVGEVKGAYSSEEHRDETRSVKTYSTSASVLQFIWTAKKCFQIEQEQMKLTESAKLMANFISKLSEKDAEKRKARARRFMEMFGSHVPAGVQTLGGVFFSIADAESEGVQKTTTLTKAATEKLQTQMSFGFLGGAFGIGGSVKAEHQESTGETQGEQEDQKKTSYTYTVHAMGPAATNPVVFQKLLSYNSTWALIDRGPHEAYIPIWELLRNLGGSYEDAAQVLEVTWDEEEEKKKEVSKELKKFYDKRRKKEDVRMELQELSKEYQERV</sequence>
<feature type="domain" description="MACPF" evidence="2">
    <location>
        <begin position="366"/>
        <end position="503"/>
    </location>
</feature>
<evidence type="ECO:0000259" key="2">
    <source>
        <dbReference type="Pfam" id="PF01823"/>
    </source>
</evidence>
<evidence type="ECO:0000313" key="4">
    <source>
        <dbReference type="Proteomes" id="UP001159405"/>
    </source>
</evidence>
<accession>A0ABN8P827</accession>
<comment type="caution">
    <text evidence="3">The sequence shown here is derived from an EMBL/GenBank/DDBJ whole genome shotgun (WGS) entry which is preliminary data.</text>
</comment>
<reference evidence="3 4" key="1">
    <citation type="submission" date="2022-05" db="EMBL/GenBank/DDBJ databases">
        <authorList>
            <consortium name="Genoscope - CEA"/>
            <person name="William W."/>
        </authorList>
    </citation>
    <scope>NUCLEOTIDE SEQUENCE [LARGE SCALE GENOMIC DNA]</scope>
</reference>
<evidence type="ECO:0000313" key="3">
    <source>
        <dbReference type="EMBL" id="CAH3135868.1"/>
    </source>
</evidence>
<dbReference type="EMBL" id="CALNXK010000056">
    <property type="protein sequence ID" value="CAH3135868.1"/>
    <property type="molecule type" value="Genomic_DNA"/>
</dbReference>
<gene>
    <name evidence="3" type="ORF">PLOB_00038107</name>
</gene>
<evidence type="ECO:0000256" key="1">
    <source>
        <dbReference type="SAM" id="MobiDB-lite"/>
    </source>
</evidence>
<proteinExistence type="predicted"/>
<dbReference type="Pfam" id="PF01823">
    <property type="entry name" value="MACPF"/>
    <property type="match status" value="1"/>
</dbReference>
<dbReference type="InterPro" id="IPR020864">
    <property type="entry name" value="MACPF"/>
</dbReference>
<feature type="region of interest" description="Disordered" evidence="1">
    <location>
        <begin position="151"/>
        <end position="173"/>
    </location>
</feature>
<feature type="non-terminal residue" evidence="3">
    <location>
        <position position="610"/>
    </location>
</feature>
<dbReference type="Proteomes" id="UP001159405">
    <property type="component" value="Unassembled WGS sequence"/>
</dbReference>
<organism evidence="3 4">
    <name type="scientific">Porites lobata</name>
    <dbReference type="NCBI Taxonomy" id="104759"/>
    <lineage>
        <taxon>Eukaryota</taxon>
        <taxon>Metazoa</taxon>
        <taxon>Cnidaria</taxon>
        <taxon>Anthozoa</taxon>
        <taxon>Hexacorallia</taxon>
        <taxon>Scleractinia</taxon>
        <taxon>Fungiina</taxon>
        <taxon>Poritidae</taxon>
        <taxon>Porites</taxon>
    </lineage>
</organism>
<name>A0ABN8P827_9CNID</name>
<feature type="region of interest" description="Disordered" evidence="1">
    <location>
        <begin position="92"/>
        <end position="138"/>
    </location>
</feature>
<keyword evidence="4" id="KW-1185">Reference proteome</keyword>
<protein>
    <recommendedName>
        <fullName evidence="2">MACPF domain-containing protein</fullName>
    </recommendedName>
</protein>